<comment type="cofactor">
    <cofactor evidence="1">
        <name>FAD</name>
        <dbReference type="ChEBI" id="CHEBI:57692"/>
    </cofactor>
</comment>
<dbReference type="PANTHER" id="PTHR42973:SF39">
    <property type="entry name" value="FAD-BINDING PCMH-TYPE DOMAIN-CONTAINING PROTEIN"/>
    <property type="match status" value="1"/>
</dbReference>
<dbReference type="InterPro" id="IPR016169">
    <property type="entry name" value="FAD-bd_PCMH_sub2"/>
</dbReference>
<dbReference type="Pfam" id="PF01565">
    <property type="entry name" value="FAD_binding_4"/>
    <property type="match status" value="1"/>
</dbReference>
<proteinExistence type="inferred from homology"/>
<gene>
    <name evidence="7" type="ORF">F4692_003265</name>
</gene>
<feature type="domain" description="FAD-binding PCMH-type" evidence="6">
    <location>
        <begin position="39"/>
        <end position="207"/>
    </location>
</feature>
<evidence type="ECO:0000256" key="5">
    <source>
        <dbReference type="ARBA" id="ARBA00023002"/>
    </source>
</evidence>
<evidence type="ECO:0000259" key="6">
    <source>
        <dbReference type="PROSITE" id="PS51387"/>
    </source>
</evidence>
<dbReference type="InterPro" id="IPR050416">
    <property type="entry name" value="FAD-linked_Oxidoreductase"/>
</dbReference>
<dbReference type="Gene3D" id="3.30.465.10">
    <property type="match status" value="1"/>
</dbReference>
<evidence type="ECO:0000256" key="1">
    <source>
        <dbReference type="ARBA" id="ARBA00001974"/>
    </source>
</evidence>
<keyword evidence="8" id="KW-1185">Reference proteome</keyword>
<dbReference type="EMBL" id="JACCBW010000003">
    <property type="protein sequence ID" value="NYE38120.1"/>
    <property type="molecule type" value="Genomic_DNA"/>
</dbReference>
<evidence type="ECO:0000256" key="4">
    <source>
        <dbReference type="ARBA" id="ARBA00022827"/>
    </source>
</evidence>
<evidence type="ECO:0000256" key="3">
    <source>
        <dbReference type="ARBA" id="ARBA00022630"/>
    </source>
</evidence>
<evidence type="ECO:0000313" key="7">
    <source>
        <dbReference type="EMBL" id="NYE38120.1"/>
    </source>
</evidence>
<keyword evidence="3" id="KW-0285">Flavoprotein</keyword>
<dbReference type="InterPro" id="IPR016167">
    <property type="entry name" value="FAD-bd_PCMH_sub1"/>
</dbReference>
<dbReference type="Gene3D" id="3.40.462.20">
    <property type="match status" value="1"/>
</dbReference>
<dbReference type="InterPro" id="IPR006094">
    <property type="entry name" value="Oxid_FAD_bind_N"/>
</dbReference>
<keyword evidence="4" id="KW-0274">FAD</keyword>
<dbReference type="PANTHER" id="PTHR42973">
    <property type="entry name" value="BINDING OXIDOREDUCTASE, PUTATIVE (AFU_ORTHOLOGUE AFUA_1G17690)-RELATED"/>
    <property type="match status" value="1"/>
</dbReference>
<reference evidence="7 8" key="2">
    <citation type="submission" date="2020-08" db="EMBL/GenBank/DDBJ databases">
        <title>The Agave Microbiome: Exploring the role of microbial communities in plant adaptations to desert environments.</title>
        <authorList>
            <person name="Partida-Martinez L.P."/>
        </authorList>
    </citation>
    <scope>NUCLEOTIDE SEQUENCE [LARGE SCALE GENOMIC DNA]</scope>
    <source>
        <strain evidence="7 8">AT2.17</strain>
    </source>
</reference>
<organism evidence="7 8">
    <name type="scientific">Nocardioides cavernae</name>
    <dbReference type="NCBI Taxonomy" id="1921566"/>
    <lineage>
        <taxon>Bacteria</taxon>
        <taxon>Bacillati</taxon>
        <taxon>Actinomycetota</taxon>
        <taxon>Actinomycetes</taxon>
        <taxon>Propionibacteriales</taxon>
        <taxon>Nocardioidaceae</taxon>
        <taxon>Nocardioides</taxon>
    </lineage>
</organism>
<dbReference type="InterPro" id="IPR036318">
    <property type="entry name" value="FAD-bd_PCMH-like_sf"/>
</dbReference>
<dbReference type="SUPFAM" id="SSF56176">
    <property type="entry name" value="FAD-binding/transporter-associated domain-like"/>
    <property type="match status" value="1"/>
</dbReference>
<keyword evidence="5" id="KW-0560">Oxidoreductase</keyword>
<reference evidence="7 8" key="1">
    <citation type="submission" date="2020-07" db="EMBL/GenBank/DDBJ databases">
        <authorList>
            <person name="Partida-Martinez L."/>
            <person name="Huntemann M."/>
            <person name="Clum A."/>
            <person name="Wang J."/>
            <person name="Palaniappan K."/>
            <person name="Ritter S."/>
            <person name="Chen I.-M."/>
            <person name="Stamatis D."/>
            <person name="Reddy T."/>
            <person name="O'Malley R."/>
            <person name="Daum C."/>
            <person name="Shapiro N."/>
            <person name="Ivanova N."/>
            <person name="Kyrpides N."/>
            <person name="Woyke T."/>
        </authorList>
    </citation>
    <scope>NUCLEOTIDE SEQUENCE [LARGE SCALE GENOMIC DNA]</scope>
    <source>
        <strain evidence="7 8">AT2.17</strain>
    </source>
</reference>
<sequence>MTHSPTTTPSLARRLREEGVDAVSPQEDGVGLPRFNLAIEHRPDAVVRPATAEGVAAAVRFAAAHGLGVTAVGRGHGFLRGIRGGIAIDTSRLAGVTVDPSARTARVGAGTSWERVIEAAAAHGLAPLAGSAPHVGVVGYVLGGGLGPVARTFGFAADHVREVTVVTAGGAVLVVDHETHADLFWALRGGKHGLGIVTEVVLDLFALRVLQGGGFYFDGADAAAVLNRFVEWSATVPDSVSTSVALLRLPPLPELPAPIRGRFVVHVRVAVVGDEDADALVAPLREVATPLMDVFGEMPYAALGMIHADPVAPMPVADAGVLLRGLDGDAVRALLEVAGPDVDAPLAAVELRLLGGAVAREPVWPNAVGGRDAGFSLHVVGAPVPELLDEVVPSVVAALFEQMAPWSTGTCQANFVGGANDADALDRSWSPSVAERLDDIRRRYDPTGVFRAAQPTAGGDR</sequence>
<dbReference type="InterPro" id="IPR016166">
    <property type="entry name" value="FAD-bd_PCMH"/>
</dbReference>
<dbReference type="GO" id="GO:0071949">
    <property type="term" value="F:FAD binding"/>
    <property type="evidence" value="ECO:0007669"/>
    <property type="project" value="InterPro"/>
</dbReference>
<accession>A0A7Y9H579</accession>
<dbReference type="PROSITE" id="PS51387">
    <property type="entry name" value="FAD_PCMH"/>
    <property type="match status" value="1"/>
</dbReference>
<dbReference type="Proteomes" id="UP000549911">
    <property type="component" value="Unassembled WGS sequence"/>
</dbReference>
<comment type="similarity">
    <text evidence="2">Belongs to the oxygen-dependent FAD-linked oxidoreductase family.</text>
</comment>
<evidence type="ECO:0000256" key="2">
    <source>
        <dbReference type="ARBA" id="ARBA00005466"/>
    </source>
</evidence>
<dbReference type="AlphaFoldDB" id="A0A7Y9H579"/>
<evidence type="ECO:0000313" key="8">
    <source>
        <dbReference type="Proteomes" id="UP000549911"/>
    </source>
</evidence>
<comment type="caution">
    <text evidence="7">The sequence shown here is derived from an EMBL/GenBank/DDBJ whole genome shotgun (WGS) entry which is preliminary data.</text>
</comment>
<name>A0A7Y9H579_9ACTN</name>
<dbReference type="RefSeq" id="WP_179620740.1">
    <property type="nucleotide sequence ID" value="NZ_JACCBW010000003.1"/>
</dbReference>
<dbReference type="GO" id="GO:0016491">
    <property type="term" value="F:oxidoreductase activity"/>
    <property type="evidence" value="ECO:0007669"/>
    <property type="project" value="UniProtKB-KW"/>
</dbReference>
<protein>
    <recommendedName>
        <fullName evidence="6">FAD-binding PCMH-type domain-containing protein</fullName>
    </recommendedName>
</protein>
<dbReference type="Gene3D" id="3.30.43.10">
    <property type="entry name" value="Uridine Diphospho-n-acetylenolpyruvylglucosamine Reductase, domain 2"/>
    <property type="match status" value="1"/>
</dbReference>